<feature type="domain" description="FLYWCH-type" evidence="5">
    <location>
        <begin position="14"/>
        <end position="73"/>
    </location>
</feature>
<feature type="region of interest" description="Disordered" evidence="4">
    <location>
        <begin position="69"/>
        <end position="96"/>
    </location>
</feature>
<keyword evidence="8" id="KW-1185">Reference proteome</keyword>
<organism>
    <name type="scientific">Culex quinquefasciatus</name>
    <name type="common">Southern house mosquito</name>
    <name type="synonym">Culex pungens</name>
    <dbReference type="NCBI Taxonomy" id="7176"/>
    <lineage>
        <taxon>Eukaryota</taxon>
        <taxon>Metazoa</taxon>
        <taxon>Ecdysozoa</taxon>
        <taxon>Arthropoda</taxon>
        <taxon>Hexapoda</taxon>
        <taxon>Insecta</taxon>
        <taxon>Pterygota</taxon>
        <taxon>Neoptera</taxon>
        <taxon>Endopterygota</taxon>
        <taxon>Diptera</taxon>
        <taxon>Nematocera</taxon>
        <taxon>Culicoidea</taxon>
        <taxon>Culicidae</taxon>
        <taxon>Culicinae</taxon>
        <taxon>Culicini</taxon>
        <taxon>Culex</taxon>
        <taxon>Culex</taxon>
    </lineage>
</organism>
<dbReference type="InParanoid" id="B0W389"/>
<sequence length="339" mass="39329">MQPSVWYTVQLQMVENQIGNISLLFRDYQYLKAQTNTNGTTNWRCHKKTKGCLGRVTTRGHNQLKIGLRPHNHPPSVAMRKGKQQTTLSPTSKANQRRRCRTLLHPDDQMDPHKWYTAEFQIVENDNKRGAWSLLFRDYKYIKADQNKLKGTRSWRCTKKHKSCLARVTTRGHSELKINAHLHNHPPFVATQQGESAHPVPELRTIKCEPVEIDDTVILLPHEPMTPMKWYTVELQMAENTRGNINLLFRGYVYCRDNDNISTTNWRCVRKNSCRARVTTRGHRELKIGLREHSHPPQQEVPSVPEEEAEMVPDSLTPVRESAVIKCDPVEFDDVIQLD</sequence>
<dbReference type="VEuPathDB" id="VectorBase:CPIJ001633"/>
<evidence type="ECO:0000256" key="2">
    <source>
        <dbReference type="ARBA" id="ARBA00022771"/>
    </source>
</evidence>
<dbReference type="GO" id="GO:0008270">
    <property type="term" value="F:zinc ion binding"/>
    <property type="evidence" value="ECO:0007669"/>
    <property type="project" value="UniProtKB-KW"/>
</dbReference>
<evidence type="ECO:0000256" key="4">
    <source>
        <dbReference type="SAM" id="MobiDB-lite"/>
    </source>
</evidence>
<name>B0W389_CULQU</name>
<dbReference type="EMBL" id="DS231831">
    <property type="protein sequence ID" value="EDS31232.1"/>
    <property type="molecule type" value="Genomic_DNA"/>
</dbReference>
<dbReference type="EnsemblMetazoa" id="CPIJ001633-RA">
    <property type="protein sequence ID" value="CPIJ001633-PA"/>
    <property type="gene ID" value="CPIJ001633"/>
</dbReference>
<evidence type="ECO:0000259" key="5">
    <source>
        <dbReference type="Pfam" id="PF04500"/>
    </source>
</evidence>
<protein>
    <submittedName>
        <fullName evidence="6">Predicted protein</fullName>
    </submittedName>
</protein>
<evidence type="ECO:0000313" key="8">
    <source>
        <dbReference type="Proteomes" id="UP000002320"/>
    </source>
</evidence>
<reference evidence="6" key="1">
    <citation type="submission" date="2007-03" db="EMBL/GenBank/DDBJ databases">
        <title>Annotation of Culex pipiens quinquefasciatus.</title>
        <authorList>
            <consortium name="The Broad Institute Genome Sequencing Platform"/>
            <person name="Atkinson P.W."/>
            <person name="Hemingway J."/>
            <person name="Christensen B.M."/>
            <person name="Higgs S."/>
            <person name="Kodira C."/>
            <person name="Hannick L."/>
            <person name="Megy K."/>
            <person name="O'Leary S."/>
            <person name="Pearson M."/>
            <person name="Haas B.J."/>
            <person name="Mauceli E."/>
            <person name="Wortman J.R."/>
            <person name="Lee N.H."/>
            <person name="Guigo R."/>
            <person name="Stanke M."/>
            <person name="Alvarado L."/>
            <person name="Amedeo P."/>
            <person name="Antoine C.H."/>
            <person name="Arensburger P."/>
            <person name="Bidwell S.L."/>
            <person name="Crawford M."/>
            <person name="Camaro F."/>
            <person name="Devon K."/>
            <person name="Engels R."/>
            <person name="Hammond M."/>
            <person name="Howarth C."/>
            <person name="Koehrsen M."/>
            <person name="Lawson D."/>
            <person name="Montgomery P."/>
            <person name="Nene V."/>
            <person name="Nusbaum C."/>
            <person name="Puiu D."/>
            <person name="Romero-Severson J."/>
            <person name="Severson D.W."/>
            <person name="Shumway M."/>
            <person name="Sisk P."/>
            <person name="Stolte C."/>
            <person name="Zeng Q."/>
            <person name="Eisenstadt E."/>
            <person name="Fraser-Liggett C."/>
            <person name="Strausberg R."/>
            <person name="Galagan J."/>
            <person name="Birren B."/>
            <person name="Collins F.H."/>
        </authorList>
    </citation>
    <scope>NUCLEOTIDE SEQUENCE [LARGE SCALE GENOMIC DNA]</scope>
    <source>
        <strain evidence="6">JHB</strain>
    </source>
</reference>
<dbReference type="Gene3D" id="2.20.25.240">
    <property type="match status" value="3"/>
</dbReference>
<keyword evidence="3" id="KW-0862">Zinc</keyword>
<dbReference type="HOGENOM" id="CLU_819531_0_0_1"/>
<dbReference type="InterPro" id="IPR007588">
    <property type="entry name" value="Znf_FLYWCH"/>
</dbReference>
<proteinExistence type="predicted"/>
<feature type="domain" description="FLYWCH-type" evidence="5">
    <location>
        <begin position="239"/>
        <end position="295"/>
    </location>
</feature>
<keyword evidence="2" id="KW-0863">Zinc-finger</keyword>
<dbReference type="AlphaFoldDB" id="B0W389"/>
<keyword evidence="1" id="KW-0479">Metal-binding</keyword>
<reference evidence="7" key="2">
    <citation type="submission" date="2020-05" db="UniProtKB">
        <authorList>
            <consortium name="EnsemblMetazoa"/>
        </authorList>
    </citation>
    <scope>IDENTIFICATION</scope>
    <source>
        <strain evidence="7">JHB</strain>
    </source>
</reference>
<evidence type="ECO:0000313" key="7">
    <source>
        <dbReference type="EnsemblMetazoa" id="CPIJ001633-PA"/>
    </source>
</evidence>
<evidence type="ECO:0000256" key="1">
    <source>
        <dbReference type="ARBA" id="ARBA00022723"/>
    </source>
</evidence>
<dbReference type="Pfam" id="PF04500">
    <property type="entry name" value="FLYWCH"/>
    <property type="match status" value="3"/>
</dbReference>
<evidence type="ECO:0000313" key="6">
    <source>
        <dbReference type="EMBL" id="EDS31232.1"/>
    </source>
</evidence>
<feature type="domain" description="FLYWCH-type" evidence="5">
    <location>
        <begin position="127"/>
        <end position="185"/>
    </location>
</feature>
<feature type="compositionally biased region" description="Polar residues" evidence="4">
    <location>
        <begin position="84"/>
        <end position="94"/>
    </location>
</feature>
<accession>B0W389</accession>
<evidence type="ECO:0000256" key="3">
    <source>
        <dbReference type="ARBA" id="ARBA00022833"/>
    </source>
</evidence>
<dbReference type="Proteomes" id="UP000002320">
    <property type="component" value="Unassembled WGS sequence"/>
</dbReference>
<dbReference type="KEGG" id="cqu:CpipJ_CPIJ001633"/>
<gene>
    <name evidence="7" type="primary">6032601</name>
    <name evidence="6" type="ORF">CpipJ_CPIJ001633</name>
</gene>